<evidence type="ECO:0000256" key="1">
    <source>
        <dbReference type="SAM" id="Phobius"/>
    </source>
</evidence>
<keyword evidence="1" id="KW-0812">Transmembrane</keyword>
<evidence type="ECO:0000313" key="2">
    <source>
        <dbReference type="EMBL" id="GAA4401763.1"/>
    </source>
</evidence>
<feature type="transmembrane region" description="Helical" evidence="1">
    <location>
        <begin position="42"/>
        <end position="67"/>
    </location>
</feature>
<feature type="transmembrane region" description="Helical" evidence="1">
    <location>
        <begin position="103"/>
        <end position="121"/>
    </location>
</feature>
<feature type="transmembrane region" description="Helical" evidence="1">
    <location>
        <begin position="141"/>
        <end position="159"/>
    </location>
</feature>
<dbReference type="EMBL" id="BAABFR010000091">
    <property type="protein sequence ID" value="GAA4401763.1"/>
    <property type="molecule type" value="Genomic_DNA"/>
</dbReference>
<name>A0ABP8K8C2_9ACTN</name>
<evidence type="ECO:0000313" key="3">
    <source>
        <dbReference type="Proteomes" id="UP001500635"/>
    </source>
</evidence>
<dbReference type="Proteomes" id="UP001500635">
    <property type="component" value="Unassembled WGS sequence"/>
</dbReference>
<accession>A0ABP8K8C2</accession>
<comment type="caution">
    <text evidence="2">The sequence shown here is derived from an EMBL/GenBank/DDBJ whole genome shotgun (WGS) entry which is preliminary data.</text>
</comment>
<keyword evidence="1" id="KW-1133">Transmembrane helix</keyword>
<reference evidence="3" key="1">
    <citation type="journal article" date="2019" name="Int. J. Syst. Evol. Microbiol.">
        <title>The Global Catalogue of Microorganisms (GCM) 10K type strain sequencing project: providing services to taxonomists for standard genome sequencing and annotation.</title>
        <authorList>
            <consortium name="The Broad Institute Genomics Platform"/>
            <consortium name="The Broad Institute Genome Sequencing Center for Infectious Disease"/>
            <person name="Wu L."/>
            <person name="Ma J."/>
        </authorList>
    </citation>
    <scope>NUCLEOTIDE SEQUENCE [LARGE SCALE GENOMIC DNA]</scope>
    <source>
        <strain evidence="3">JCM 17688</strain>
    </source>
</reference>
<protein>
    <submittedName>
        <fullName evidence="2">Uncharacterized protein</fullName>
    </submittedName>
</protein>
<gene>
    <name evidence="2" type="ORF">GCM10023147_41690</name>
</gene>
<feature type="transmembrane region" description="Helical" evidence="1">
    <location>
        <begin position="79"/>
        <end position="97"/>
    </location>
</feature>
<proteinExistence type="predicted"/>
<sequence length="205" mass="22318">MTLGLGAAVLFLLLRLLAVSDWNWRTASEIMAVTDIDGVATIILGTLMADSAYTAALVVMALPIAVLHLVWPIDKNRSVADTVLVTAVLTASAISLIHTFTYWWLPVAAAVLAGVVVAARLMWRHGRRREVVVFLFRRTRLIAGVLLLVLAGVLTTPWVPEEAITTDSGMVHGYVLEAEPGFLTVLTEPDRKIEVLPIATVRSRQ</sequence>
<keyword evidence="1" id="KW-0472">Membrane</keyword>
<keyword evidence="3" id="KW-1185">Reference proteome</keyword>
<organism evidence="2 3">
    <name type="scientific">Tsukamurella soli</name>
    <dbReference type="NCBI Taxonomy" id="644556"/>
    <lineage>
        <taxon>Bacteria</taxon>
        <taxon>Bacillati</taxon>
        <taxon>Actinomycetota</taxon>
        <taxon>Actinomycetes</taxon>
        <taxon>Mycobacteriales</taxon>
        <taxon>Tsukamurellaceae</taxon>
        <taxon>Tsukamurella</taxon>
    </lineage>
</organism>